<evidence type="ECO:0000313" key="1">
    <source>
        <dbReference type="EMBL" id="MXR41845.1"/>
    </source>
</evidence>
<keyword evidence="2" id="KW-1185">Reference proteome</keyword>
<comment type="caution">
    <text evidence="1">The sequence shown here is derived from an EMBL/GenBank/DDBJ whole genome shotgun (WGS) entry which is preliminary data.</text>
</comment>
<protein>
    <submittedName>
        <fullName evidence="1">Uncharacterized protein</fullName>
    </submittedName>
</protein>
<proteinExistence type="predicted"/>
<name>A0A6B0ST38_9EURY</name>
<accession>A0A6B0ST38</accession>
<gene>
    <name evidence="1" type="ORF">GRX01_10920</name>
</gene>
<dbReference type="EMBL" id="WUUS01000006">
    <property type="protein sequence ID" value="MXR41845.1"/>
    <property type="molecule type" value="Genomic_DNA"/>
</dbReference>
<dbReference type="Proteomes" id="UP000437065">
    <property type="component" value="Unassembled WGS sequence"/>
</dbReference>
<dbReference type="OrthoDB" id="308309at2157"/>
<sequence>METIFRHHHHHDLFIPLVTQTLDEFFEHDTAEMILDQYASKQFHKLDGMDPEWADEFGLNYLQMRYVQSATVGDEDTGHLQALFGVDREWGGLEVRALPREHAVIGHDPEPPGGLLVDDFVEAVSDRSIFRWEWPRLCRT</sequence>
<dbReference type="AlphaFoldDB" id="A0A6B0ST38"/>
<reference evidence="1 2" key="1">
    <citation type="submission" date="2019-12" db="EMBL/GenBank/DDBJ databases">
        <title>Isolation and characterization of three novel carbon monoxide-oxidizing members of Halobacteria from salione crusts and soils.</title>
        <authorList>
            <person name="Myers M.R."/>
            <person name="King G.M."/>
        </authorList>
    </citation>
    <scope>NUCLEOTIDE SEQUENCE [LARGE SCALE GENOMIC DNA]</scope>
    <source>
        <strain evidence="1 2">WSA2</strain>
    </source>
</reference>
<organism evidence="1 2">
    <name type="scientific">Halobaculum saliterrae</name>
    <dbReference type="NCBI Taxonomy" id="2073113"/>
    <lineage>
        <taxon>Archaea</taxon>
        <taxon>Methanobacteriati</taxon>
        <taxon>Methanobacteriota</taxon>
        <taxon>Stenosarchaea group</taxon>
        <taxon>Halobacteria</taxon>
        <taxon>Halobacteriales</taxon>
        <taxon>Haloferacaceae</taxon>
        <taxon>Halobaculum</taxon>
    </lineage>
</organism>
<evidence type="ECO:0000313" key="2">
    <source>
        <dbReference type="Proteomes" id="UP000437065"/>
    </source>
</evidence>